<evidence type="ECO:0000256" key="2">
    <source>
        <dbReference type="PROSITE-ProRule" id="PRU00335"/>
    </source>
</evidence>
<comment type="caution">
    <text evidence="4">The sequence shown here is derived from an EMBL/GenBank/DDBJ whole genome shotgun (WGS) entry which is preliminary data.</text>
</comment>
<dbReference type="InterPro" id="IPR001647">
    <property type="entry name" value="HTH_TetR"/>
</dbReference>
<gene>
    <name evidence="4" type="ORF">MTR62_17135</name>
</gene>
<proteinExistence type="predicted"/>
<evidence type="ECO:0000313" key="4">
    <source>
        <dbReference type="EMBL" id="MCJ2184401.1"/>
    </source>
</evidence>
<protein>
    <recommendedName>
        <fullName evidence="3">HTH tetR-type domain-containing protein</fullName>
    </recommendedName>
</protein>
<organism evidence="4 5">
    <name type="scientific">Novosphingobium organovorum</name>
    <dbReference type="NCBI Taxonomy" id="2930092"/>
    <lineage>
        <taxon>Bacteria</taxon>
        <taxon>Pseudomonadati</taxon>
        <taxon>Pseudomonadota</taxon>
        <taxon>Alphaproteobacteria</taxon>
        <taxon>Sphingomonadales</taxon>
        <taxon>Sphingomonadaceae</taxon>
        <taxon>Novosphingobium</taxon>
    </lineage>
</organism>
<dbReference type="PROSITE" id="PS50977">
    <property type="entry name" value="HTH_TETR_2"/>
    <property type="match status" value="1"/>
</dbReference>
<dbReference type="Pfam" id="PF17940">
    <property type="entry name" value="TetR_C_31"/>
    <property type="match status" value="1"/>
</dbReference>
<reference evidence="4" key="1">
    <citation type="submission" date="2022-03" db="EMBL/GenBank/DDBJ databases">
        <title>Identification of a novel bacterium isolated from mangrove sediments.</title>
        <authorList>
            <person name="Pan X."/>
        </authorList>
    </citation>
    <scope>NUCLEOTIDE SEQUENCE</scope>
    <source>
        <strain evidence="4">B1949</strain>
    </source>
</reference>
<dbReference type="Proteomes" id="UP001162881">
    <property type="component" value="Unassembled WGS sequence"/>
</dbReference>
<dbReference type="EMBL" id="JALHLF010000099">
    <property type="protein sequence ID" value="MCJ2184401.1"/>
    <property type="molecule type" value="Genomic_DNA"/>
</dbReference>
<dbReference type="InterPro" id="IPR009057">
    <property type="entry name" value="Homeodomain-like_sf"/>
</dbReference>
<evidence type="ECO:0000313" key="5">
    <source>
        <dbReference type="Proteomes" id="UP001162881"/>
    </source>
</evidence>
<feature type="DNA-binding region" description="H-T-H motif" evidence="2">
    <location>
        <begin position="44"/>
        <end position="63"/>
    </location>
</feature>
<keyword evidence="5" id="KW-1185">Reference proteome</keyword>
<dbReference type="SUPFAM" id="SSF46689">
    <property type="entry name" value="Homeodomain-like"/>
    <property type="match status" value="1"/>
</dbReference>
<evidence type="ECO:0000259" key="3">
    <source>
        <dbReference type="PROSITE" id="PS50977"/>
    </source>
</evidence>
<feature type="domain" description="HTH tetR-type" evidence="3">
    <location>
        <begin position="21"/>
        <end position="81"/>
    </location>
</feature>
<evidence type="ECO:0000256" key="1">
    <source>
        <dbReference type="ARBA" id="ARBA00023125"/>
    </source>
</evidence>
<keyword evidence="1 2" id="KW-0238">DNA-binding</keyword>
<name>A0ABT0BH39_9SPHN</name>
<dbReference type="RefSeq" id="WP_244023198.1">
    <property type="nucleotide sequence ID" value="NZ_JALHLF010000099.1"/>
</dbReference>
<accession>A0ABT0BH39</accession>
<dbReference type="InterPro" id="IPR041583">
    <property type="entry name" value="TetR_C_31"/>
</dbReference>
<sequence>MAAVPGVVAAVPAPDPASSGEDRRAAIARAALTILGTHGSRGLTHRAVDRHLGYGEGTSSAYFRRRADLVEAAVRALFASDRARFETMAGAMLAAPGPLTPGQLAQFYLGLIEDVVTRMPQEARLARYECFLLASRDPATARLLEASFDTRETFDAALFEKAGAPDPHQAAVRFGYFLRGVFLTLAILPGASARHALLGPAQMQRQILAAFG</sequence>
<dbReference type="Gene3D" id="1.10.357.10">
    <property type="entry name" value="Tetracycline Repressor, domain 2"/>
    <property type="match status" value="1"/>
</dbReference>